<proteinExistence type="predicted"/>
<keyword evidence="2" id="KW-1185">Reference proteome</keyword>
<dbReference type="RefSeq" id="WP_012930806.1">
    <property type="nucleotide sequence ID" value="NC_013730.1"/>
</dbReference>
<evidence type="ECO:0000313" key="1">
    <source>
        <dbReference type="EMBL" id="ADB42322.1"/>
    </source>
</evidence>
<evidence type="ECO:0000313" key="2">
    <source>
        <dbReference type="Proteomes" id="UP000002028"/>
    </source>
</evidence>
<dbReference type="EMBL" id="CP001769">
    <property type="protein sequence ID" value="ADB42322.1"/>
    <property type="molecule type" value="Genomic_DNA"/>
</dbReference>
<gene>
    <name evidence="1" type="ordered locus">Slin_6363</name>
</gene>
<reference evidence="1 2" key="1">
    <citation type="journal article" date="2010" name="Stand. Genomic Sci.">
        <title>Complete genome sequence of Spirosoma linguale type strain (1).</title>
        <authorList>
            <person name="Lail K."/>
            <person name="Sikorski J."/>
            <person name="Saunders E."/>
            <person name="Lapidus A."/>
            <person name="Glavina Del Rio T."/>
            <person name="Copeland A."/>
            <person name="Tice H."/>
            <person name="Cheng J.-F."/>
            <person name="Lucas S."/>
            <person name="Nolan M."/>
            <person name="Bruce D."/>
            <person name="Goodwin L."/>
            <person name="Pitluck S."/>
            <person name="Ivanova N."/>
            <person name="Mavromatis K."/>
            <person name="Ovchinnikova G."/>
            <person name="Pati A."/>
            <person name="Chen A."/>
            <person name="Palaniappan K."/>
            <person name="Land M."/>
            <person name="Hauser L."/>
            <person name="Chang Y.-J."/>
            <person name="Jeffries C.D."/>
            <person name="Chain P."/>
            <person name="Brettin T."/>
            <person name="Detter J.C."/>
            <person name="Schuetze A."/>
            <person name="Rohde M."/>
            <person name="Tindall B.J."/>
            <person name="Goeker M."/>
            <person name="Bristow J."/>
            <person name="Eisen J.A."/>
            <person name="Markowitz V."/>
            <person name="Hugenholtz P."/>
            <person name="Kyrpides N.C."/>
            <person name="Klenk H.-P."/>
            <person name="Chen F."/>
        </authorList>
    </citation>
    <scope>NUCLEOTIDE SEQUENCE [LARGE SCALE GENOMIC DNA]</scope>
    <source>
        <strain evidence="2">ATCC 33905 / DSM 74 / LMG 10896 / Claus 1</strain>
    </source>
</reference>
<accession>D2QU40</accession>
<dbReference type="HOGENOM" id="CLU_3048136_0_0_10"/>
<name>D2QU40_SPILD</name>
<dbReference type="Proteomes" id="UP000002028">
    <property type="component" value="Chromosome"/>
</dbReference>
<organism evidence="1 2">
    <name type="scientific">Spirosoma linguale (strain ATCC 33905 / DSM 74 / LMG 10896 / Claus 1)</name>
    <dbReference type="NCBI Taxonomy" id="504472"/>
    <lineage>
        <taxon>Bacteria</taxon>
        <taxon>Pseudomonadati</taxon>
        <taxon>Bacteroidota</taxon>
        <taxon>Cytophagia</taxon>
        <taxon>Cytophagales</taxon>
        <taxon>Cytophagaceae</taxon>
        <taxon>Spirosoma</taxon>
    </lineage>
</organism>
<sequence>MEPIYNNIGQTDTTSLRASLQKSVLAFITQHADVFEALSRTQTPFGGSFLVTNR</sequence>
<dbReference type="KEGG" id="sli:Slin_6363"/>
<dbReference type="AlphaFoldDB" id="D2QU40"/>
<protein>
    <submittedName>
        <fullName evidence="1">Uncharacterized protein</fullName>
    </submittedName>
</protein>